<sequence length="170" mass="17412">MEQTTMKHIILSTIALGSVISFSSAAAGILNEKNLSLELADKLAQRAIQSCSADRYNVAVTVVDRAGTPLVIKRMDNAGPHTVEASRMKAFTALTTKNATDDVMKSAQANAGAANLRDIPGFLLLAGGVPVKVGEQTIGAIGIGGAPGGHLDQKCALDALKGSQAELSAG</sequence>
<evidence type="ECO:0000313" key="1">
    <source>
        <dbReference type="EMBL" id="EFE97623.1"/>
    </source>
</evidence>
<dbReference type="InterPro" id="IPR038084">
    <property type="entry name" value="PduO/GlcC-like_sf"/>
</dbReference>
<dbReference type="InterPro" id="IPR052517">
    <property type="entry name" value="GlcG_carb_metab_protein"/>
</dbReference>
<dbReference type="SUPFAM" id="SSF143744">
    <property type="entry name" value="GlcG-like"/>
    <property type="match status" value="1"/>
</dbReference>
<dbReference type="Proteomes" id="UP000005723">
    <property type="component" value="Unassembled WGS sequence"/>
</dbReference>
<keyword evidence="2" id="KW-1185">Reference proteome</keyword>
<accession>D4DXU1</accession>
<evidence type="ECO:0008006" key="3">
    <source>
        <dbReference type="Google" id="ProtNLM"/>
    </source>
</evidence>
<dbReference type="EMBL" id="ADBY01000017">
    <property type="protein sequence ID" value="EFE97623.1"/>
    <property type="molecule type" value="Genomic_DNA"/>
</dbReference>
<dbReference type="Pfam" id="PF03928">
    <property type="entry name" value="HbpS-like"/>
    <property type="match status" value="1"/>
</dbReference>
<proteinExistence type="predicted"/>
<comment type="caution">
    <text evidence="1">The sequence shown here is derived from an EMBL/GenBank/DDBJ whole genome shotgun (WGS) entry which is preliminary data.</text>
</comment>
<dbReference type="InterPro" id="IPR005624">
    <property type="entry name" value="PduO/GlcC-like"/>
</dbReference>
<dbReference type="PANTHER" id="PTHR34309:SF10">
    <property type="entry name" value="SLR1406 PROTEIN"/>
    <property type="match status" value="1"/>
</dbReference>
<reference evidence="1 2" key="1">
    <citation type="submission" date="2010-01" db="EMBL/GenBank/DDBJ databases">
        <authorList>
            <person name="Muzny D."/>
            <person name="Qin X."/>
            <person name="Deng J."/>
            <person name="Jiang H."/>
            <person name="Liu Y."/>
            <person name="Qu J."/>
            <person name="Song X.-Z."/>
            <person name="Zhang L."/>
            <person name="Thornton R."/>
            <person name="Coyle M."/>
            <person name="Francisco L."/>
            <person name="Jackson L."/>
            <person name="Javaid M."/>
            <person name="Korchina V."/>
            <person name="Kovar C."/>
            <person name="Mata R."/>
            <person name="Mathew T."/>
            <person name="Ngo R."/>
            <person name="Nguyen L."/>
            <person name="Nguyen N."/>
            <person name="Okwuonu G."/>
            <person name="Ongeri F."/>
            <person name="Pham C."/>
            <person name="Simmons D."/>
            <person name="Wilczek-Boney K."/>
            <person name="Hale W."/>
            <person name="Jakkamsetti A."/>
            <person name="Pham P."/>
            <person name="Ruth R."/>
            <person name="San Lucas F."/>
            <person name="Warren J."/>
            <person name="Zhang J."/>
            <person name="Zhao Z."/>
            <person name="Zhou C."/>
            <person name="Zhu D."/>
            <person name="Lee S."/>
            <person name="Bess C."/>
            <person name="Blankenburg K."/>
            <person name="Forbes L."/>
            <person name="Fu Q."/>
            <person name="Gubbala S."/>
            <person name="Hirani K."/>
            <person name="Jayaseelan J.C."/>
            <person name="Lara F."/>
            <person name="Munidasa M."/>
            <person name="Palculict T."/>
            <person name="Patil S."/>
            <person name="Pu L.-L."/>
            <person name="Saada N."/>
            <person name="Tang L."/>
            <person name="Weissenberger G."/>
            <person name="Zhu Y."/>
            <person name="Hemphill L."/>
            <person name="Shang Y."/>
            <person name="Youmans B."/>
            <person name="Ayvaz T."/>
            <person name="Ross M."/>
            <person name="Santibanez J."/>
            <person name="Aqrawi P."/>
            <person name="Gross S."/>
            <person name="Joshi V."/>
            <person name="Fowler G."/>
            <person name="Nazareth L."/>
            <person name="Reid J."/>
            <person name="Worley K."/>
            <person name="Petrosino J."/>
            <person name="Highlander S."/>
            <person name="Gibbs R."/>
        </authorList>
    </citation>
    <scope>NUCLEOTIDE SEQUENCE [LARGE SCALE GENOMIC DNA]</scope>
    <source>
        <strain evidence="1 2">DSM 4582</strain>
    </source>
</reference>
<dbReference type="Gene3D" id="3.30.450.150">
    <property type="entry name" value="Haem-degrading domain"/>
    <property type="match status" value="1"/>
</dbReference>
<name>D4DXU1_SEROD</name>
<dbReference type="STRING" id="667129.HMPREF0758_0914"/>
<organism evidence="1 2">
    <name type="scientific">Serratia odorifera DSM 4582</name>
    <dbReference type="NCBI Taxonomy" id="667129"/>
    <lineage>
        <taxon>Bacteria</taxon>
        <taxon>Pseudomonadati</taxon>
        <taxon>Pseudomonadota</taxon>
        <taxon>Gammaproteobacteria</taxon>
        <taxon>Enterobacterales</taxon>
        <taxon>Yersiniaceae</taxon>
        <taxon>Serratia</taxon>
    </lineage>
</organism>
<evidence type="ECO:0000313" key="2">
    <source>
        <dbReference type="Proteomes" id="UP000005723"/>
    </source>
</evidence>
<dbReference type="HOGENOM" id="CLU_103773_0_1_6"/>
<dbReference type="AlphaFoldDB" id="D4DXU1"/>
<protein>
    <recommendedName>
        <fullName evidence="3">Heme-binding protein</fullName>
    </recommendedName>
</protein>
<gene>
    <name evidence="1" type="ORF">HMPREF0758_0914</name>
</gene>
<dbReference type="PANTHER" id="PTHR34309">
    <property type="entry name" value="SLR1406 PROTEIN"/>
    <property type="match status" value="1"/>
</dbReference>